<name>A0A382QXD0_9ZZZZ</name>
<dbReference type="AlphaFoldDB" id="A0A382QXD0"/>
<keyword evidence="1" id="KW-1133">Transmembrane helix</keyword>
<evidence type="ECO:0000313" key="2">
    <source>
        <dbReference type="EMBL" id="SVC90163.1"/>
    </source>
</evidence>
<feature type="transmembrane region" description="Helical" evidence="1">
    <location>
        <begin position="38"/>
        <end position="55"/>
    </location>
</feature>
<feature type="non-terminal residue" evidence="2">
    <location>
        <position position="1"/>
    </location>
</feature>
<dbReference type="EMBL" id="UINC01117616">
    <property type="protein sequence ID" value="SVC90163.1"/>
    <property type="molecule type" value="Genomic_DNA"/>
</dbReference>
<feature type="transmembrane region" description="Helical" evidence="1">
    <location>
        <begin position="7"/>
        <end position="26"/>
    </location>
</feature>
<feature type="transmembrane region" description="Helical" evidence="1">
    <location>
        <begin position="212"/>
        <end position="229"/>
    </location>
</feature>
<feature type="transmembrane region" description="Helical" evidence="1">
    <location>
        <begin position="123"/>
        <end position="144"/>
    </location>
</feature>
<gene>
    <name evidence="2" type="ORF">METZ01_LOCUS343017</name>
</gene>
<accession>A0A382QXD0</accession>
<feature type="transmembrane region" description="Helical" evidence="1">
    <location>
        <begin position="92"/>
        <end position="111"/>
    </location>
</feature>
<feature type="non-terminal residue" evidence="2">
    <location>
        <position position="291"/>
    </location>
</feature>
<reference evidence="2" key="1">
    <citation type="submission" date="2018-05" db="EMBL/GenBank/DDBJ databases">
        <authorList>
            <person name="Lanie J.A."/>
            <person name="Ng W.-L."/>
            <person name="Kazmierczak K.M."/>
            <person name="Andrzejewski T.M."/>
            <person name="Davidsen T.M."/>
            <person name="Wayne K.J."/>
            <person name="Tettelin H."/>
            <person name="Glass J.I."/>
            <person name="Rusch D."/>
            <person name="Podicherti R."/>
            <person name="Tsui H.-C.T."/>
            <person name="Winkler M.E."/>
        </authorList>
    </citation>
    <scope>NUCLEOTIDE SEQUENCE</scope>
</reference>
<proteinExistence type="predicted"/>
<feature type="transmembrane region" description="Helical" evidence="1">
    <location>
        <begin position="67"/>
        <end position="86"/>
    </location>
</feature>
<dbReference type="PANTHER" id="PTHR37422">
    <property type="entry name" value="TEICHURONIC ACID BIOSYNTHESIS PROTEIN TUAE"/>
    <property type="match status" value="1"/>
</dbReference>
<feature type="transmembrane region" description="Helical" evidence="1">
    <location>
        <begin position="164"/>
        <end position="181"/>
    </location>
</feature>
<dbReference type="PANTHER" id="PTHR37422:SF13">
    <property type="entry name" value="LIPOPOLYSACCHARIDE BIOSYNTHESIS PROTEIN PA4999-RELATED"/>
    <property type="match status" value="1"/>
</dbReference>
<organism evidence="2">
    <name type="scientific">marine metagenome</name>
    <dbReference type="NCBI Taxonomy" id="408172"/>
    <lineage>
        <taxon>unclassified sequences</taxon>
        <taxon>metagenomes</taxon>
        <taxon>ecological metagenomes</taxon>
    </lineage>
</organism>
<evidence type="ECO:0000256" key="1">
    <source>
        <dbReference type="SAM" id="Phobius"/>
    </source>
</evidence>
<protein>
    <submittedName>
        <fullName evidence="2">Uncharacterized protein</fullName>
    </submittedName>
</protein>
<keyword evidence="1" id="KW-0812">Transmembrane</keyword>
<dbReference type="InterPro" id="IPR051533">
    <property type="entry name" value="WaaL-like"/>
</dbReference>
<sequence>VNKSDTIPIYWLVSLLPLLALVGAWTTPALANPDLLKAMTAQIYLSALLVFWCWQNRYAPYLNLHCTTVRLLFSAFFVFGSLSVLWSVNVDFFIYKWLMWYAGALTFFFVLQINHTKENLHTIFNAIVLAGVVISVIGIAQYLFRLEVLPQHSFPASTFGNGNAAAQLIVLCFPAGIYLFLKQNSRKTLDWLYALALALMLVFAFYTQSRGVWLAVSLEIVLIALFVLLDKHQRPQWLYWNRDKKKASLAALLLLTVLINFDNQGFQPFSKVAATQISSIAMSAGDERSDR</sequence>
<keyword evidence="1" id="KW-0472">Membrane</keyword>
<feature type="transmembrane region" description="Helical" evidence="1">
    <location>
        <begin position="188"/>
        <end position="206"/>
    </location>
</feature>